<feature type="compositionally biased region" description="Basic and acidic residues" evidence="5">
    <location>
        <begin position="933"/>
        <end position="942"/>
    </location>
</feature>
<evidence type="ECO:0000313" key="9">
    <source>
        <dbReference type="Proteomes" id="UP000249363"/>
    </source>
</evidence>
<evidence type="ECO:0000313" key="8">
    <source>
        <dbReference type="EMBL" id="RAO64372.1"/>
    </source>
</evidence>
<evidence type="ECO:0000256" key="4">
    <source>
        <dbReference type="ARBA" id="ARBA00022927"/>
    </source>
</evidence>
<evidence type="ECO:0000256" key="5">
    <source>
        <dbReference type="SAM" id="MobiDB-lite"/>
    </source>
</evidence>
<dbReference type="AlphaFoldDB" id="A0A364KLF4"/>
<dbReference type="PANTHER" id="PTHR40787">
    <property type="entry name" value="SECRETED PROTEIN"/>
    <property type="match status" value="1"/>
</dbReference>
<feature type="region of interest" description="Disordered" evidence="5">
    <location>
        <begin position="907"/>
        <end position="942"/>
    </location>
</feature>
<gene>
    <name evidence="8" type="ORF">BHQ10_000384</name>
</gene>
<dbReference type="EMBL" id="MIKG01000001">
    <property type="protein sequence ID" value="RAO64372.1"/>
    <property type="molecule type" value="Genomic_DNA"/>
</dbReference>
<evidence type="ECO:0000256" key="6">
    <source>
        <dbReference type="SAM" id="SignalP"/>
    </source>
</evidence>
<dbReference type="GeneID" id="63789601"/>
<feature type="domain" description="Sec39" evidence="7">
    <location>
        <begin position="58"/>
        <end position="824"/>
    </location>
</feature>
<keyword evidence="6" id="KW-0732">Signal</keyword>
<dbReference type="GO" id="GO:0005783">
    <property type="term" value="C:endoplasmic reticulum"/>
    <property type="evidence" value="ECO:0007669"/>
    <property type="project" value="UniProtKB-SubCell"/>
</dbReference>
<proteinExistence type="predicted"/>
<evidence type="ECO:0000259" key="7">
    <source>
        <dbReference type="Pfam" id="PF08314"/>
    </source>
</evidence>
<evidence type="ECO:0000256" key="1">
    <source>
        <dbReference type="ARBA" id="ARBA00004240"/>
    </source>
</evidence>
<feature type="chain" id="PRO_5016793517" description="Sec39 domain-containing protein" evidence="6">
    <location>
        <begin position="19"/>
        <end position="974"/>
    </location>
</feature>
<dbReference type="GO" id="GO:0006890">
    <property type="term" value="P:retrograde vesicle-mediated transport, Golgi to endoplasmic reticulum"/>
    <property type="evidence" value="ECO:0007669"/>
    <property type="project" value="InterPro"/>
</dbReference>
<feature type="signal peptide" evidence="6">
    <location>
        <begin position="1"/>
        <end position="18"/>
    </location>
</feature>
<keyword evidence="3" id="KW-0256">Endoplasmic reticulum</keyword>
<organism evidence="8 9">
    <name type="scientific">Talaromyces amestolkiae</name>
    <dbReference type="NCBI Taxonomy" id="1196081"/>
    <lineage>
        <taxon>Eukaryota</taxon>
        <taxon>Fungi</taxon>
        <taxon>Dikarya</taxon>
        <taxon>Ascomycota</taxon>
        <taxon>Pezizomycotina</taxon>
        <taxon>Eurotiomycetes</taxon>
        <taxon>Eurotiomycetidae</taxon>
        <taxon>Eurotiales</taxon>
        <taxon>Trichocomaceae</taxon>
        <taxon>Talaromyces</taxon>
        <taxon>Talaromyces sect. Talaromyces</taxon>
    </lineage>
</organism>
<dbReference type="Proteomes" id="UP000249363">
    <property type="component" value="Unassembled WGS sequence"/>
</dbReference>
<dbReference type="OrthoDB" id="342024at2759"/>
<dbReference type="Pfam" id="PF08314">
    <property type="entry name" value="Sec39"/>
    <property type="match status" value="1"/>
</dbReference>
<comment type="caution">
    <text evidence="8">The sequence shown here is derived from an EMBL/GenBank/DDBJ whole genome shotgun (WGS) entry which is preliminary data.</text>
</comment>
<name>A0A364KLF4_TALAM</name>
<sequence length="974" mass="108011">MWIGLSIFYWSAVLNVDSAATYTTTTTELIAGPRTAVLHGGLQSRMTNLDSLSDVQAILLACELCAASNVAALPHLQQHFPTSLTAVRLFRILLSFLPETTPPQQYTTVLDEIDRGTSLTPNTGDIDITNVKNIEESVAWKRVRRLRLLPLKYPQANKTTETTDPLTEFLIHRAHRIDAETGLQTYILELILPFYERSESLRQWLVSKILPLLRSNYEYYPDKEDTISLSVLESMDQTTGINVLLSMTGNTASATDLTRNLRGLVGPWMCGAGQTKRRRLNHDLETNNATDEATTANWDDVNDWLLSRSLVEFDSVASALDNWDGPEDVDLGGYMDVDFSESERLRKSYGQAGLAIIYASDPARGSLERLYQITTKIARLLQIDTATDMNLDDPSLSALDLTLTAISTASKASLLQNGLLRGDNALTAPSRHSISFLQAILISARILRDYGYITSCRSAASVCLHGNAETQSWEVNAVLDMIVKQPKPGQEWKKIREQILWLRDWRGSLNTSEKANECHGLFWRVSRVRVEIEILKAMVTTGEYRLATDIYTQSSSPLDSTQVETAVVDTIISFYDTASNGNKTRGKMKKAVEILNAFQPRFTNSKRFKELTALIAATHALSFYSLTLQHGVPFQPVSIRVHEDPLALIEKVLDQNPKSYTKLDDLISIGRNFVTAGLLPNLSEDTEQSSLVIAERRIISMAVSSALASDDFGTAYSYILTRLTPSSLLPSSTSDTITTTSPVEEDISWRAAYNAGRYRSPTTSTEADLTSQINNLSQRMELLSLALILAPSADPLPEVLGAWRRCDEEMSILRNREFQEAEEWDQRGDLQSAGASAGGPATVPGGFGPTDRELDAYENAQRQQRKSRASYYDGANNRARDGAEAPMGLFDVARGAARAFSKNLTPLQQLQQQQQRQQRQQLATEEVEGEEGELSRSTESLERVRKRDVVSNMVTGGLASGIGWVLGAQPVNNR</sequence>
<accession>A0A364KLF4</accession>
<keyword evidence="9" id="KW-1185">Reference proteome</keyword>
<evidence type="ECO:0000256" key="2">
    <source>
        <dbReference type="ARBA" id="ARBA00022448"/>
    </source>
</evidence>
<dbReference type="RefSeq" id="XP_040728889.1">
    <property type="nucleotide sequence ID" value="XM_040876140.1"/>
</dbReference>
<evidence type="ECO:0000256" key="3">
    <source>
        <dbReference type="ARBA" id="ARBA00022824"/>
    </source>
</evidence>
<dbReference type="PANTHER" id="PTHR40787:SF3">
    <property type="entry name" value="PROTEIN TRANSPORT PROTEIN SEC39"/>
    <property type="match status" value="1"/>
</dbReference>
<feature type="region of interest" description="Disordered" evidence="5">
    <location>
        <begin position="823"/>
        <end position="882"/>
    </location>
</feature>
<keyword evidence="4" id="KW-0653">Protein transport</keyword>
<keyword evidence="2" id="KW-0813">Transport</keyword>
<comment type="subcellular location">
    <subcellularLocation>
        <location evidence="1">Endoplasmic reticulum</location>
    </subcellularLocation>
</comment>
<protein>
    <recommendedName>
        <fullName evidence="7">Sec39 domain-containing protein</fullName>
    </recommendedName>
</protein>
<dbReference type="GO" id="GO:0015031">
    <property type="term" value="P:protein transport"/>
    <property type="evidence" value="ECO:0007669"/>
    <property type="project" value="UniProtKB-KW"/>
</dbReference>
<feature type="compositionally biased region" description="Low complexity" evidence="5">
    <location>
        <begin position="907"/>
        <end position="922"/>
    </location>
</feature>
<reference evidence="8 9" key="1">
    <citation type="journal article" date="2017" name="Biotechnol. Biofuels">
        <title>Differential beta-glucosidase expression as a function of carbon source availability in Talaromyces amestolkiae: a genomic and proteomic approach.</title>
        <authorList>
            <person name="de Eugenio L.I."/>
            <person name="Mendez-Liter J.A."/>
            <person name="Nieto-Dominguez M."/>
            <person name="Alonso L."/>
            <person name="Gil-Munoz J."/>
            <person name="Barriuso J."/>
            <person name="Prieto A."/>
            <person name="Martinez M.J."/>
        </authorList>
    </citation>
    <scope>NUCLEOTIDE SEQUENCE [LARGE SCALE GENOMIC DNA]</scope>
    <source>
        <strain evidence="8 9">CIB</strain>
    </source>
</reference>
<dbReference type="InterPro" id="IPR013244">
    <property type="entry name" value="Sec39_domain"/>
</dbReference>